<keyword evidence="1" id="KW-1133">Transmembrane helix</keyword>
<feature type="transmembrane region" description="Helical" evidence="1">
    <location>
        <begin position="182"/>
        <end position="201"/>
    </location>
</feature>
<keyword evidence="1" id="KW-0812">Transmembrane</keyword>
<feature type="transmembrane region" description="Helical" evidence="1">
    <location>
        <begin position="79"/>
        <end position="100"/>
    </location>
</feature>
<reference evidence="2 3" key="1">
    <citation type="journal article" date="2019" name="Int. J. Syst. Evol. Microbiol.">
        <title>The Global Catalogue of Microorganisms (GCM) 10K type strain sequencing project: providing services to taxonomists for standard genome sequencing and annotation.</title>
        <authorList>
            <consortium name="The Broad Institute Genomics Platform"/>
            <consortium name="The Broad Institute Genome Sequencing Center for Infectious Disease"/>
            <person name="Wu L."/>
            <person name="Ma J."/>
        </authorList>
    </citation>
    <scope>NUCLEOTIDE SEQUENCE [LARGE SCALE GENOMIC DNA]</scope>
    <source>
        <strain evidence="2 3">JCM 11813</strain>
    </source>
</reference>
<name>A0ABN1UEZ4_9ACTN</name>
<evidence type="ECO:0008006" key="4">
    <source>
        <dbReference type="Google" id="ProtNLM"/>
    </source>
</evidence>
<feature type="transmembrane region" description="Helical" evidence="1">
    <location>
        <begin position="349"/>
        <end position="366"/>
    </location>
</feature>
<feature type="transmembrane region" description="Helical" evidence="1">
    <location>
        <begin position="112"/>
        <end position="132"/>
    </location>
</feature>
<organism evidence="2 3">
    <name type="scientific">Nocardioides aquiterrae</name>
    <dbReference type="NCBI Taxonomy" id="203799"/>
    <lineage>
        <taxon>Bacteria</taxon>
        <taxon>Bacillati</taxon>
        <taxon>Actinomycetota</taxon>
        <taxon>Actinomycetes</taxon>
        <taxon>Propionibacteriales</taxon>
        <taxon>Nocardioidaceae</taxon>
        <taxon>Nocardioides</taxon>
    </lineage>
</organism>
<dbReference type="Proteomes" id="UP001499979">
    <property type="component" value="Unassembled WGS sequence"/>
</dbReference>
<feature type="transmembrane region" description="Helical" evidence="1">
    <location>
        <begin position="280"/>
        <end position="300"/>
    </location>
</feature>
<feature type="transmembrane region" description="Helical" evidence="1">
    <location>
        <begin position="160"/>
        <end position="176"/>
    </location>
</feature>
<protein>
    <recommendedName>
        <fullName evidence="4">Glycosyltransferase RgtA/B/C/D-like domain-containing protein</fullName>
    </recommendedName>
</protein>
<dbReference type="RefSeq" id="WP_343907918.1">
    <property type="nucleotide sequence ID" value="NZ_BAAAJE010000011.1"/>
</dbReference>
<comment type="caution">
    <text evidence="2">The sequence shown here is derived from an EMBL/GenBank/DDBJ whole genome shotgun (WGS) entry which is preliminary data.</text>
</comment>
<keyword evidence="1" id="KW-0472">Membrane</keyword>
<feature type="transmembrane region" description="Helical" evidence="1">
    <location>
        <begin position="386"/>
        <end position="405"/>
    </location>
</feature>
<dbReference type="EMBL" id="BAAAJE010000011">
    <property type="protein sequence ID" value="GAA1145090.1"/>
    <property type="molecule type" value="Genomic_DNA"/>
</dbReference>
<evidence type="ECO:0000256" key="1">
    <source>
        <dbReference type="SAM" id="Phobius"/>
    </source>
</evidence>
<evidence type="ECO:0000313" key="3">
    <source>
        <dbReference type="Proteomes" id="UP001499979"/>
    </source>
</evidence>
<accession>A0ABN1UEZ4</accession>
<sequence length="601" mass="65234">MSRERRVLVAALALIAVHAAYRAWATYGGWFHIDDFNFISRMFHEGLSPAVAARSYYGHVMPAAMYLSWLNQALAPWNFWVPATELVALQVLCDLGLLYLLRVMFGLRPGILPPLALFLASVISLEGSIWWAAAVNLLPLQAALFFGLAAHVTYLRTRRLRHAVAANAWIAAGIAFNEKTALVYGVLGIVTLCYFATGRSPAERVRTAVRGRWPALALYVVTGAAYVALYLSVGRDFRASKPRGYPVLDTISRMVLDTYVPGLLGGPVRWWRVPEQPFSFALPGDALTLLALALLAMLLWEIRKHRRRALRALWIPAYFLVVDVVLVLVTRASVSGPLVGLDYRFQGELAAASAIALACMTMPVLGAAESSERRSASELLDHPRRVAVATGAMVAVAAWSTYGYLTYWHADDGSKRWFATLLPQVRAATTPIPAVDRVVPYSVTNGVRYPENLQSRVLAGEDALAFTEVATDRIDIVDDDGRIGPAAVTPVRSNADGPHGRCGWKVQEAPVTIPLDGPVAFDGWWVRIGYLSSGDSPVRVSAGSATRDTTVRAGVHALYLAGGPQFDSVTIGGLVDGVTLCTDDVTVGRAVPASALEEKQQ</sequence>
<evidence type="ECO:0000313" key="2">
    <source>
        <dbReference type="EMBL" id="GAA1145090.1"/>
    </source>
</evidence>
<gene>
    <name evidence="2" type="ORF">GCM10009606_25350</name>
</gene>
<keyword evidence="3" id="KW-1185">Reference proteome</keyword>
<feature type="transmembrane region" description="Helical" evidence="1">
    <location>
        <begin position="312"/>
        <end position="329"/>
    </location>
</feature>
<feature type="transmembrane region" description="Helical" evidence="1">
    <location>
        <begin position="138"/>
        <end position="155"/>
    </location>
</feature>
<feature type="transmembrane region" description="Helical" evidence="1">
    <location>
        <begin position="213"/>
        <end position="233"/>
    </location>
</feature>
<proteinExistence type="predicted"/>